<gene>
    <name evidence="3" type="ORF">CJN711_LOCUS20778</name>
    <name evidence="2" type="ORF">KQP761_LOCUS3333</name>
    <name evidence="4" type="ORF">MBJ925_LOCUS15868</name>
    <name evidence="5" type="ORF">SMN809_LOCUS25832</name>
</gene>
<dbReference type="OrthoDB" id="10004326at2759"/>
<dbReference type="EMBL" id="CAJNOW010000326">
    <property type="protein sequence ID" value="CAF1271943.1"/>
    <property type="molecule type" value="Genomic_DNA"/>
</dbReference>
<keyword evidence="1" id="KW-0732">Signal</keyword>
<evidence type="ECO:0000313" key="5">
    <source>
        <dbReference type="EMBL" id="CAF4294788.1"/>
    </source>
</evidence>
<evidence type="ECO:0000256" key="1">
    <source>
        <dbReference type="SAM" id="SignalP"/>
    </source>
</evidence>
<comment type="caution">
    <text evidence="4">The sequence shown here is derived from an EMBL/GenBank/DDBJ whole genome shotgun (WGS) entry which is preliminary data.</text>
</comment>
<dbReference type="Proteomes" id="UP000676336">
    <property type="component" value="Unassembled WGS sequence"/>
</dbReference>
<evidence type="ECO:0000313" key="2">
    <source>
        <dbReference type="EMBL" id="CAF1271943.1"/>
    </source>
</evidence>
<evidence type="ECO:0000313" key="4">
    <source>
        <dbReference type="EMBL" id="CAF2066354.1"/>
    </source>
</evidence>
<feature type="signal peptide" evidence="1">
    <location>
        <begin position="1"/>
        <end position="18"/>
    </location>
</feature>
<reference evidence="4" key="1">
    <citation type="submission" date="2021-02" db="EMBL/GenBank/DDBJ databases">
        <authorList>
            <person name="Nowell W R."/>
        </authorList>
    </citation>
    <scope>NUCLEOTIDE SEQUENCE</scope>
</reference>
<feature type="chain" id="PRO_5036230550" evidence="1">
    <location>
        <begin position="19"/>
        <end position="239"/>
    </location>
</feature>
<dbReference type="EMBL" id="CAJOBI010035124">
    <property type="protein sequence ID" value="CAF4294788.1"/>
    <property type="molecule type" value="Genomic_DNA"/>
</dbReference>
<sequence length="239" mass="25710">MNAISTIFLLLVASICHGKPTSKRQCVKDTIDFATKVENSSIVVYGKANGIKLDKNNRLIFNVTFEVDCILKGSRVPRYITITQAGIVENKTSCQVFPLGWGNIIAFLEQDSLNDSTVFTPTDFTEVLFDDDSTNDALANTCNLKQLVPVEESSNSDACPAVSINPICAPTTNKNYIDVNGGSGLSPTVIPGGSQLSIDSIRSKSVSTQIDVDTKTNGANLINISILLLVLSISFVRSN</sequence>
<organism evidence="4 6">
    <name type="scientific">Rotaria magnacalcarata</name>
    <dbReference type="NCBI Taxonomy" id="392030"/>
    <lineage>
        <taxon>Eukaryota</taxon>
        <taxon>Metazoa</taxon>
        <taxon>Spiralia</taxon>
        <taxon>Gnathifera</taxon>
        <taxon>Rotifera</taxon>
        <taxon>Eurotatoria</taxon>
        <taxon>Bdelloidea</taxon>
        <taxon>Philodinida</taxon>
        <taxon>Philodinidae</taxon>
        <taxon>Rotaria</taxon>
    </lineage>
</organism>
<proteinExistence type="predicted"/>
<name>A0A816R3L2_9BILA</name>
<accession>A0A816R3L2</accession>
<dbReference type="Proteomes" id="UP000663824">
    <property type="component" value="Unassembled WGS sequence"/>
</dbReference>
<evidence type="ECO:0000313" key="6">
    <source>
        <dbReference type="Proteomes" id="UP000663824"/>
    </source>
</evidence>
<dbReference type="Proteomes" id="UP000663834">
    <property type="component" value="Unassembled WGS sequence"/>
</dbReference>
<protein>
    <submittedName>
        <fullName evidence="4">Uncharacterized protein</fullName>
    </submittedName>
</protein>
<dbReference type="AlphaFoldDB" id="A0A816R3L2"/>
<dbReference type="EMBL" id="CAJNOV010009753">
    <property type="protein sequence ID" value="CAF1377713.1"/>
    <property type="molecule type" value="Genomic_DNA"/>
</dbReference>
<dbReference type="Proteomes" id="UP000663855">
    <property type="component" value="Unassembled WGS sequence"/>
</dbReference>
<evidence type="ECO:0000313" key="3">
    <source>
        <dbReference type="EMBL" id="CAF1377713.1"/>
    </source>
</evidence>
<dbReference type="EMBL" id="CAJNRE010007578">
    <property type="protein sequence ID" value="CAF2066354.1"/>
    <property type="molecule type" value="Genomic_DNA"/>
</dbReference>